<dbReference type="Gene3D" id="1.10.510.10">
    <property type="entry name" value="Transferase(Phosphotransferase) domain 1"/>
    <property type="match status" value="1"/>
</dbReference>
<accession>G0QP19</accession>
<dbReference type="GeneID" id="14909205"/>
<keyword evidence="3" id="KW-0808">Transferase</keyword>
<gene>
    <name evidence="11" type="ORF">IMG5_063200</name>
</gene>
<evidence type="ECO:0000256" key="7">
    <source>
        <dbReference type="PROSITE-ProRule" id="PRU10141"/>
    </source>
</evidence>
<evidence type="ECO:0000256" key="3">
    <source>
        <dbReference type="ARBA" id="ARBA00022679"/>
    </source>
</evidence>
<dbReference type="AlphaFoldDB" id="G0QP19"/>
<dbReference type="InterPro" id="IPR017441">
    <property type="entry name" value="Protein_kinase_ATP_BS"/>
</dbReference>
<dbReference type="GO" id="GO:0005524">
    <property type="term" value="F:ATP binding"/>
    <property type="evidence" value="ECO:0007669"/>
    <property type="project" value="UniProtKB-UniRule"/>
</dbReference>
<dbReference type="FunFam" id="1.10.510.10:FF:000624">
    <property type="entry name" value="Mitogen-activated protein kinase"/>
    <property type="match status" value="1"/>
</dbReference>
<dbReference type="Gene3D" id="3.30.200.20">
    <property type="entry name" value="Phosphorylase Kinase, domain 1"/>
    <property type="match status" value="1"/>
</dbReference>
<dbReference type="GO" id="GO:0007165">
    <property type="term" value="P:signal transduction"/>
    <property type="evidence" value="ECO:0007669"/>
    <property type="project" value="TreeGrafter"/>
</dbReference>
<dbReference type="GO" id="GO:0005737">
    <property type="term" value="C:cytoplasm"/>
    <property type="evidence" value="ECO:0007669"/>
    <property type="project" value="TreeGrafter"/>
</dbReference>
<dbReference type="PROSITE" id="PS00108">
    <property type="entry name" value="PROTEIN_KINASE_ST"/>
    <property type="match status" value="1"/>
</dbReference>
<comment type="similarity">
    <text evidence="1">Belongs to the protein kinase superfamily. CMGC Ser/Thr protein kinase family. GSK-3 subfamily.</text>
</comment>
<dbReference type="InterPro" id="IPR000719">
    <property type="entry name" value="Prot_kinase_dom"/>
</dbReference>
<feature type="binding site" evidence="7">
    <location>
        <position position="61"/>
    </location>
    <ligand>
        <name>ATP</name>
        <dbReference type="ChEBI" id="CHEBI:30616"/>
    </ligand>
</feature>
<dbReference type="STRING" id="857967.G0QP19"/>
<dbReference type="SMART" id="SM00220">
    <property type="entry name" value="S_TKc"/>
    <property type="match status" value="1"/>
</dbReference>
<dbReference type="InterPro" id="IPR008271">
    <property type="entry name" value="Ser/Thr_kinase_AS"/>
</dbReference>
<keyword evidence="5" id="KW-0418">Kinase</keyword>
<dbReference type="Pfam" id="PF00069">
    <property type="entry name" value="Pkinase"/>
    <property type="match status" value="1"/>
</dbReference>
<dbReference type="RefSeq" id="XP_004037020.1">
    <property type="nucleotide sequence ID" value="XM_004036972.1"/>
</dbReference>
<evidence type="ECO:0000256" key="6">
    <source>
        <dbReference type="ARBA" id="ARBA00022840"/>
    </source>
</evidence>
<keyword evidence="6 7" id="KW-0067">ATP-binding</keyword>
<evidence type="ECO:0000256" key="8">
    <source>
        <dbReference type="RuleBase" id="RU000304"/>
    </source>
</evidence>
<dbReference type="Proteomes" id="UP000008983">
    <property type="component" value="Unassembled WGS sequence"/>
</dbReference>
<dbReference type="PANTHER" id="PTHR24057:SF0">
    <property type="entry name" value="PROTEIN KINASE SHAGGY-RELATED"/>
    <property type="match status" value="1"/>
</dbReference>
<dbReference type="EMBL" id="GL983518">
    <property type="protein sequence ID" value="EGR33034.1"/>
    <property type="molecule type" value="Genomic_DNA"/>
</dbReference>
<dbReference type="PROSITE" id="PS00107">
    <property type="entry name" value="PROTEIN_KINASE_ATP"/>
    <property type="match status" value="1"/>
</dbReference>
<feature type="domain" description="Protein kinase" evidence="10">
    <location>
        <begin position="31"/>
        <end position="298"/>
    </location>
</feature>
<organism evidence="11 12">
    <name type="scientific">Ichthyophthirius multifiliis</name>
    <name type="common">White spot disease agent</name>
    <name type="synonym">Ich</name>
    <dbReference type="NCBI Taxonomy" id="5932"/>
    <lineage>
        <taxon>Eukaryota</taxon>
        <taxon>Sar</taxon>
        <taxon>Alveolata</taxon>
        <taxon>Ciliophora</taxon>
        <taxon>Intramacronucleata</taxon>
        <taxon>Oligohymenophorea</taxon>
        <taxon>Hymenostomatida</taxon>
        <taxon>Ophryoglenina</taxon>
        <taxon>Ichthyophthirius</taxon>
    </lineage>
</organism>
<protein>
    <recommendedName>
        <fullName evidence="10">Protein kinase domain-containing protein</fullName>
    </recommendedName>
</protein>
<dbReference type="SUPFAM" id="SSF56112">
    <property type="entry name" value="Protein kinase-like (PK-like)"/>
    <property type="match status" value="1"/>
</dbReference>
<dbReference type="InterPro" id="IPR039192">
    <property type="entry name" value="STKc_GSK3"/>
</dbReference>
<keyword evidence="4 7" id="KW-0547">Nucleotide-binding</keyword>
<evidence type="ECO:0000256" key="5">
    <source>
        <dbReference type="ARBA" id="ARBA00022777"/>
    </source>
</evidence>
<dbReference type="CDD" id="cd14137">
    <property type="entry name" value="STKc_GSK3"/>
    <property type="match status" value="1"/>
</dbReference>
<evidence type="ECO:0000256" key="9">
    <source>
        <dbReference type="SAM" id="MobiDB-lite"/>
    </source>
</evidence>
<dbReference type="InterPro" id="IPR011009">
    <property type="entry name" value="Kinase-like_dom_sf"/>
</dbReference>
<dbReference type="FunCoup" id="G0QP19">
    <property type="interactions" value="123"/>
</dbReference>
<dbReference type="PANTHER" id="PTHR24057">
    <property type="entry name" value="GLYCOGEN SYNTHASE KINASE-3 ALPHA"/>
    <property type="match status" value="1"/>
</dbReference>
<name>G0QP19_ICHMU</name>
<sequence length="298" mass="34783">MQQSTKQQSQQKLQDQNQDNKEQNDNIYSQLTFEKIIGNGTFGVVYLAKVNQTGEKVAVKKVFQDKRYKNREFEIIQTLNHQNLIKLKYAYYTQGNKEDEIYLNIVMDFIPETLSNVIRHYRKTKQQFPPLLLKVFSYQMFRGLAYLKSINICHRDIKPQNILTDSINYLLKICDFGSAKRLVSGEPNISYICSRYYRAPELIFGAEQYTTQIDVWSIGVVIAEMILCQPLFPGENSVDQLVEIIKILGTPTKEQVLKMNSQHTQQFNFPQIKSVQWSKVKKLYILKKQIKGVCQIKT</sequence>
<evidence type="ECO:0000313" key="12">
    <source>
        <dbReference type="Proteomes" id="UP000008983"/>
    </source>
</evidence>
<feature type="region of interest" description="Disordered" evidence="9">
    <location>
        <begin position="1"/>
        <end position="23"/>
    </location>
</feature>
<evidence type="ECO:0000256" key="1">
    <source>
        <dbReference type="ARBA" id="ARBA00005527"/>
    </source>
</evidence>
<dbReference type="GO" id="GO:0030154">
    <property type="term" value="P:cell differentiation"/>
    <property type="evidence" value="ECO:0007669"/>
    <property type="project" value="TreeGrafter"/>
</dbReference>
<dbReference type="OrthoDB" id="272141at2759"/>
<dbReference type="PROSITE" id="PS50011">
    <property type="entry name" value="PROTEIN_KINASE_DOM"/>
    <property type="match status" value="1"/>
</dbReference>
<evidence type="ECO:0000313" key="11">
    <source>
        <dbReference type="EMBL" id="EGR33034.1"/>
    </source>
</evidence>
<dbReference type="GO" id="GO:0005634">
    <property type="term" value="C:nucleus"/>
    <property type="evidence" value="ECO:0007669"/>
    <property type="project" value="TreeGrafter"/>
</dbReference>
<evidence type="ECO:0000256" key="4">
    <source>
        <dbReference type="ARBA" id="ARBA00022741"/>
    </source>
</evidence>
<evidence type="ECO:0000256" key="2">
    <source>
        <dbReference type="ARBA" id="ARBA00022527"/>
    </source>
</evidence>
<proteinExistence type="inferred from homology"/>
<reference evidence="11 12" key="1">
    <citation type="submission" date="2011-07" db="EMBL/GenBank/DDBJ databases">
        <authorList>
            <person name="Coyne R."/>
            <person name="Brami D."/>
            <person name="Johnson J."/>
            <person name="Hostetler J."/>
            <person name="Hannick L."/>
            <person name="Clark T."/>
            <person name="Cassidy-Hanley D."/>
            <person name="Inman J."/>
        </authorList>
    </citation>
    <scope>NUCLEOTIDE SEQUENCE [LARGE SCALE GENOMIC DNA]</scope>
    <source>
        <strain evidence="11 12">G5</strain>
    </source>
</reference>
<dbReference type="OMA" id="YVKLYMF"/>
<dbReference type="InterPro" id="IPR050591">
    <property type="entry name" value="GSK-3"/>
</dbReference>
<keyword evidence="12" id="KW-1185">Reference proteome</keyword>
<dbReference type="InParanoid" id="G0QP19"/>
<evidence type="ECO:0000259" key="10">
    <source>
        <dbReference type="PROSITE" id="PS50011"/>
    </source>
</evidence>
<dbReference type="GO" id="GO:0004674">
    <property type="term" value="F:protein serine/threonine kinase activity"/>
    <property type="evidence" value="ECO:0007669"/>
    <property type="project" value="UniProtKB-KW"/>
</dbReference>
<keyword evidence="2 8" id="KW-0723">Serine/threonine-protein kinase</keyword>
<feature type="compositionally biased region" description="Low complexity" evidence="9">
    <location>
        <begin position="1"/>
        <end position="17"/>
    </location>
</feature>
<dbReference type="eggNOG" id="KOG0658">
    <property type="taxonomic scope" value="Eukaryota"/>
</dbReference>